<evidence type="ECO:0000313" key="4">
    <source>
        <dbReference type="Proteomes" id="UP000253941"/>
    </source>
</evidence>
<dbReference type="EC" id="5.4.99.5" evidence="1"/>
<evidence type="ECO:0000256" key="1">
    <source>
        <dbReference type="ARBA" id="ARBA00012404"/>
    </source>
</evidence>
<comment type="caution">
    <text evidence="3">The sequence shown here is derived from an EMBL/GenBank/DDBJ whole genome shotgun (WGS) entry which is preliminary data.</text>
</comment>
<dbReference type="GO" id="GO:0046417">
    <property type="term" value="P:chorismate metabolic process"/>
    <property type="evidence" value="ECO:0007669"/>
    <property type="project" value="InterPro"/>
</dbReference>
<dbReference type="SMART" id="SM00830">
    <property type="entry name" value="CM_2"/>
    <property type="match status" value="1"/>
</dbReference>
<dbReference type="SUPFAM" id="SSF48600">
    <property type="entry name" value="Chorismate mutase II"/>
    <property type="match status" value="1"/>
</dbReference>
<reference evidence="3 4" key="1">
    <citation type="submission" date="2018-07" db="EMBL/GenBank/DDBJ databases">
        <title>Venubactetium sediminum gen. nov., sp. nov., isolated from a marine solar saltern.</title>
        <authorList>
            <person name="Wang S."/>
        </authorList>
    </citation>
    <scope>NUCLEOTIDE SEQUENCE [LARGE SCALE GENOMIC DNA]</scope>
    <source>
        <strain evidence="3 4">WD2A32</strain>
    </source>
</reference>
<accession>A0A369TAK6</accession>
<keyword evidence="4" id="KW-1185">Reference proteome</keyword>
<protein>
    <recommendedName>
        <fullName evidence="1">chorismate mutase</fullName>
        <ecNumber evidence="1">5.4.99.5</ecNumber>
    </recommendedName>
</protein>
<dbReference type="InterPro" id="IPR002701">
    <property type="entry name" value="CM_II_prokaryot"/>
</dbReference>
<dbReference type="Pfam" id="PF01817">
    <property type="entry name" value="CM_2"/>
    <property type="match status" value="1"/>
</dbReference>
<dbReference type="RefSeq" id="WP_114582146.1">
    <property type="nucleotide sequence ID" value="NZ_QPMH01000008.1"/>
</dbReference>
<dbReference type="InterPro" id="IPR036979">
    <property type="entry name" value="CM_dom_sf"/>
</dbReference>
<dbReference type="AlphaFoldDB" id="A0A369TAK6"/>
<dbReference type="Gene3D" id="1.20.59.10">
    <property type="entry name" value="Chorismate mutase"/>
    <property type="match status" value="1"/>
</dbReference>
<dbReference type="Proteomes" id="UP000253941">
    <property type="component" value="Unassembled WGS sequence"/>
</dbReference>
<evidence type="ECO:0000259" key="2">
    <source>
        <dbReference type="PROSITE" id="PS51168"/>
    </source>
</evidence>
<evidence type="ECO:0000313" key="3">
    <source>
        <dbReference type="EMBL" id="RDD61902.1"/>
    </source>
</evidence>
<dbReference type="PROSITE" id="PS51168">
    <property type="entry name" value="CHORISMATE_MUT_2"/>
    <property type="match status" value="1"/>
</dbReference>
<dbReference type="GO" id="GO:0004106">
    <property type="term" value="F:chorismate mutase activity"/>
    <property type="evidence" value="ECO:0007669"/>
    <property type="project" value="UniProtKB-EC"/>
</dbReference>
<organism evidence="3 4">
    <name type="scientific">Ferruginivarius sediminum</name>
    <dbReference type="NCBI Taxonomy" id="2661937"/>
    <lineage>
        <taxon>Bacteria</taxon>
        <taxon>Pseudomonadati</taxon>
        <taxon>Pseudomonadota</taxon>
        <taxon>Alphaproteobacteria</taxon>
        <taxon>Rhodospirillales</taxon>
        <taxon>Rhodospirillaceae</taxon>
        <taxon>Ferruginivarius</taxon>
    </lineage>
</organism>
<name>A0A369TAK6_9PROT</name>
<proteinExistence type="predicted"/>
<dbReference type="InterPro" id="IPR036263">
    <property type="entry name" value="Chorismate_II_sf"/>
</dbReference>
<feature type="domain" description="Chorismate mutase" evidence="2">
    <location>
        <begin position="2"/>
        <end position="91"/>
    </location>
</feature>
<sequence>MTSADPSLPDLRREIDEIDNQIHDLLIRRGELQAAVVRAKQGSSVYIRPGREAMVLRRLCARHQGRFPKAVLVRIWREIFSAGLSLQGEFSIAVLNGGGCGNDLRALARDHFGALTPFSDMGTAARVLQAVADGKATVGVLPMPESEESEPWWPRLARAGGQVPRIIARLPFAGPGSRAGNAEALAVALVPPEETGNDRSYLAVETARETSRSALRDAMGKAGFQVTDWKSWVGGNEQALYLVECEGTLDERDPRLDALAADNDFVGTAWPIGSYAVPLSSEELA</sequence>
<dbReference type="EMBL" id="QPMH01000008">
    <property type="protein sequence ID" value="RDD61902.1"/>
    <property type="molecule type" value="Genomic_DNA"/>
</dbReference>
<gene>
    <name evidence="3" type="ORF">DRB17_10450</name>
</gene>